<dbReference type="PANTHER" id="PTHR40943">
    <property type="entry name" value="CYTOPLASMIC PROTEIN-RELATED"/>
    <property type="match status" value="1"/>
</dbReference>
<dbReference type="SMR" id="A0A0C6P6I0"/>
<accession>A0A0C6P6I0</accession>
<organism evidence="2 3">
    <name type="scientific">Bordetella bronchiseptica 253</name>
    <dbReference type="NCBI Taxonomy" id="568707"/>
    <lineage>
        <taxon>Bacteria</taxon>
        <taxon>Pseudomonadati</taxon>
        <taxon>Pseudomonadota</taxon>
        <taxon>Betaproteobacteria</taxon>
        <taxon>Burkholderiales</taxon>
        <taxon>Alcaligenaceae</taxon>
        <taxon>Bordetella</taxon>
    </lineage>
</organism>
<name>A0A0C6P6I0_BORBO</name>
<dbReference type="CDD" id="cd02227">
    <property type="entry name" value="cupin_TM1112-like"/>
    <property type="match status" value="1"/>
</dbReference>
<evidence type="ECO:0000313" key="3">
    <source>
        <dbReference type="Proteomes" id="UP000007564"/>
    </source>
</evidence>
<protein>
    <recommendedName>
        <fullName evidence="1">(S)-ureidoglycine aminohydrolase cupin domain-containing protein</fullName>
    </recommendedName>
</protein>
<dbReference type="Pfam" id="PF05899">
    <property type="entry name" value="Cupin_3"/>
    <property type="match status" value="1"/>
</dbReference>
<dbReference type="HOGENOM" id="CLU_147448_1_2_4"/>
<dbReference type="InterPro" id="IPR014710">
    <property type="entry name" value="RmlC-like_jellyroll"/>
</dbReference>
<dbReference type="SUPFAM" id="SSF51182">
    <property type="entry name" value="RmlC-like cupins"/>
    <property type="match status" value="1"/>
</dbReference>
<dbReference type="Proteomes" id="UP000007564">
    <property type="component" value="Chromosome"/>
</dbReference>
<dbReference type="EMBL" id="HE965806">
    <property type="protein sequence ID" value="CCJ54195.1"/>
    <property type="molecule type" value="Genomic_DNA"/>
</dbReference>
<sequence length="122" mass="13335">MPQHDKSRLVRIDTGPMINPVAGKPSRPIAGDASFRTVTAFEGGQGKVESGVWESTSGSFQSNTTGYIEYCHIIEGEARLVDPDGTVHAVKAGDAFIMPEGYTGRWEVDRHVKKIYFVTHLA</sequence>
<dbReference type="AlphaFoldDB" id="A0A0C6P6I0"/>
<dbReference type="OrthoDB" id="9799053at2"/>
<dbReference type="RefSeq" id="WP_003809026.1">
    <property type="nucleotide sequence ID" value="NC_019382.1"/>
</dbReference>
<proteinExistence type="predicted"/>
<evidence type="ECO:0000259" key="1">
    <source>
        <dbReference type="Pfam" id="PF05899"/>
    </source>
</evidence>
<dbReference type="GeneID" id="69602767"/>
<feature type="domain" description="(S)-ureidoglycine aminohydrolase cupin" evidence="1">
    <location>
        <begin position="45"/>
        <end position="116"/>
    </location>
</feature>
<dbReference type="InterPro" id="IPR011051">
    <property type="entry name" value="RmlC_Cupin_sf"/>
</dbReference>
<reference evidence="2 3" key="1">
    <citation type="journal article" date="2012" name="BMC Genomics">
        <title>Comparative genomics of the classical Bordetella subspecies: the evolution and exchange of virulence-associated diversity amongst closely related pathogens.</title>
        <authorList>
            <person name="Park J."/>
            <person name="Zhang Y."/>
            <person name="Buboltz A.M."/>
            <person name="Zhang X."/>
            <person name="Schuster S.C."/>
            <person name="Ahuja U."/>
            <person name="Liu M."/>
            <person name="Miller J.F."/>
            <person name="Sebaihia M."/>
            <person name="Bentley S.D."/>
            <person name="Parkhill J."/>
            <person name="Harvill E.T."/>
        </authorList>
    </citation>
    <scope>NUCLEOTIDE SEQUENCE [LARGE SCALE GENOMIC DNA]</scope>
    <source>
        <strain evidence="2 3">253</strain>
    </source>
</reference>
<gene>
    <name evidence="2" type="ORF">BN112_2278</name>
</gene>
<evidence type="ECO:0000313" key="2">
    <source>
        <dbReference type="EMBL" id="CCJ54195.1"/>
    </source>
</evidence>
<dbReference type="Gene3D" id="2.60.120.10">
    <property type="entry name" value="Jelly Rolls"/>
    <property type="match status" value="1"/>
</dbReference>
<dbReference type="PANTHER" id="PTHR40943:SF1">
    <property type="entry name" value="CYTOPLASMIC PROTEIN"/>
    <property type="match status" value="1"/>
</dbReference>
<dbReference type="InterPro" id="IPR008579">
    <property type="entry name" value="UGlyAH_Cupin_dom"/>
</dbReference>
<dbReference type="KEGG" id="bbh:BN112_2278"/>